<gene>
    <name evidence="10" type="ORF">H9625_05445</name>
</gene>
<dbReference type="InterPro" id="IPR002524">
    <property type="entry name" value="Cation_efflux"/>
</dbReference>
<evidence type="ECO:0000259" key="8">
    <source>
        <dbReference type="Pfam" id="PF01545"/>
    </source>
</evidence>
<comment type="subcellular location">
    <subcellularLocation>
        <location evidence="1">Membrane</location>
        <topology evidence="1">Multi-pass membrane protein</topology>
    </subcellularLocation>
</comment>
<evidence type="ECO:0000313" key="10">
    <source>
        <dbReference type="EMBL" id="MBD8039899.1"/>
    </source>
</evidence>
<dbReference type="Proteomes" id="UP000620874">
    <property type="component" value="Unassembled WGS sequence"/>
</dbReference>
<evidence type="ECO:0000313" key="11">
    <source>
        <dbReference type="Proteomes" id="UP000620874"/>
    </source>
</evidence>
<dbReference type="SUPFAM" id="SSF160240">
    <property type="entry name" value="Cation efflux protein cytoplasmic domain-like"/>
    <property type="match status" value="1"/>
</dbReference>
<protein>
    <submittedName>
        <fullName evidence="10">Cation transporter</fullName>
    </submittedName>
</protein>
<evidence type="ECO:0000256" key="6">
    <source>
        <dbReference type="ARBA" id="ARBA00023136"/>
    </source>
</evidence>
<dbReference type="Pfam" id="PF01545">
    <property type="entry name" value="Cation_efflux"/>
    <property type="match status" value="1"/>
</dbReference>
<keyword evidence="3" id="KW-0813">Transport</keyword>
<dbReference type="InterPro" id="IPR027469">
    <property type="entry name" value="Cation_efflux_TMD_sf"/>
</dbReference>
<evidence type="ECO:0000256" key="2">
    <source>
        <dbReference type="ARBA" id="ARBA00008114"/>
    </source>
</evidence>
<keyword evidence="4 7" id="KW-0812">Transmembrane</keyword>
<comment type="similarity">
    <text evidence="2">Belongs to the cation diffusion facilitator (CDF) transporter (TC 2.A.4) family.</text>
</comment>
<proteinExistence type="inferred from homology"/>
<feature type="transmembrane region" description="Helical" evidence="7">
    <location>
        <begin position="12"/>
        <end position="34"/>
    </location>
</feature>
<dbReference type="InterPro" id="IPR050291">
    <property type="entry name" value="CDF_Transporter"/>
</dbReference>
<comment type="caution">
    <text evidence="10">The sequence shown here is derived from an EMBL/GenBank/DDBJ whole genome shotgun (WGS) entry which is preliminary data.</text>
</comment>
<reference evidence="10 11" key="1">
    <citation type="submission" date="2020-08" db="EMBL/GenBank/DDBJ databases">
        <title>A Genomic Blueprint of the Chicken Gut Microbiome.</title>
        <authorList>
            <person name="Gilroy R."/>
            <person name="Ravi A."/>
            <person name="Getino M."/>
            <person name="Pursley I."/>
            <person name="Horton D.L."/>
            <person name="Alikhan N.-F."/>
            <person name="Baker D."/>
            <person name="Gharbi K."/>
            <person name="Hall N."/>
            <person name="Watson M."/>
            <person name="Adriaenssens E.M."/>
            <person name="Foster-Nyarko E."/>
            <person name="Jarju S."/>
            <person name="Secka A."/>
            <person name="Antonio M."/>
            <person name="Oren A."/>
            <person name="Chaudhuri R."/>
            <person name="La Ragione R.M."/>
            <person name="Hildebrand F."/>
            <person name="Pallen M.J."/>
        </authorList>
    </citation>
    <scope>NUCLEOTIDE SEQUENCE [LARGE SCALE GENOMIC DNA]</scope>
    <source>
        <strain evidence="10 11">Sa1CVN1</strain>
    </source>
</reference>
<keyword evidence="6 7" id="KW-0472">Membrane</keyword>
<dbReference type="NCBIfam" id="TIGR01297">
    <property type="entry name" value="CDF"/>
    <property type="match status" value="1"/>
</dbReference>
<dbReference type="InterPro" id="IPR027470">
    <property type="entry name" value="Cation_efflux_CTD"/>
</dbReference>
<feature type="domain" description="Cation efflux protein transmembrane" evidence="8">
    <location>
        <begin position="19"/>
        <end position="216"/>
    </location>
</feature>
<dbReference type="PANTHER" id="PTHR43840:SF15">
    <property type="entry name" value="MITOCHONDRIAL METAL TRANSPORTER 1-RELATED"/>
    <property type="match status" value="1"/>
</dbReference>
<dbReference type="InterPro" id="IPR058533">
    <property type="entry name" value="Cation_efflux_TM"/>
</dbReference>
<dbReference type="EMBL" id="JACSPP010000011">
    <property type="protein sequence ID" value="MBD8039899.1"/>
    <property type="molecule type" value="Genomic_DNA"/>
</dbReference>
<accession>A0ABR8Y6R7</accession>
<dbReference type="SUPFAM" id="SSF161111">
    <property type="entry name" value="Cation efflux protein transmembrane domain-like"/>
    <property type="match status" value="1"/>
</dbReference>
<evidence type="ECO:0000259" key="9">
    <source>
        <dbReference type="Pfam" id="PF16916"/>
    </source>
</evidence>
<dbReference type="Gene3D" id="3.30.70.1350">
    <property type="entry name" value="Cation efflux protein, cytoplasmic domain"/>
    <property type="match status" value="1"/>
</dbReference>
<dbReference type="PANTHER" id="PTHR43840">
    <property type="entry name" value="MITOCHONDRIAL METAL TRANSPORTER 1-RELATED"/>
    <property type="match status" value="1"/>
</dbReference>
<name>A0ABR8Y6R7_9BACT</name>
<dbReference type="Pfam" id="PF16916">
    <property type="entry name" value="ZT_dimer"/>
    <property type="match status" value="1"/>
</dbReference>
<keyword evidence="11" id="KW-1185">Reference proteome</keyword>
<feature type="domain" description="Cation efflux protein cytoplasmic" evidence="9">
    <location>
        <begin position="221"/>
        <end position="298"/>
    </location>
</feature>
<evidence type="ECO:0000256" key="3">
    <source>
        <dbReference type="ARBA" id="ARBA00022448"/>
    </source>
</evidence>
<sequence length="300" mass="32891">MNETDAAVRRRAIYGVTLAGSVVNVVLVLCKFAAGILGRSAAMIADAVHSLSDLATDVIVLVFVRISDKPEDKGHDYGHGKYETFATLLIGVALLVVGIGILWSGGEQIYAFLQGETLPSPGWIALWAALFSIVSKEVLFHYTRLVGRKYDSPAVIANAWHHRSDSFSSIGTAVGIGGAILLGEDWRVLDPLAAVIVSFFIIHVAIKQLGPCLDELLERSLPDDVERHITDLVLSVPGVSQPHHLRTRRIGNRYAIDVHIRMDGNMPLSEAHDRATQVEQKLRDTYGKDTYINIHVEPMK</sequence>
<feature type="transmembrane region" description="Helical" evidence="7">
    <location>
        <begin position="85"/>
        <end position="103"/>
    </location>
</feature>
<dbReference type="InterPro" id="IPR036837">
    <property type="entry name" value="Cation_efflux_CTD_sf"/>
</dbReference>
<evidence type="ECO:0000256" key="7">
    <source>
        <dbReference type="SAM" id="Phobius"/>
    </source>
</evidence>
<evidence type="ECO:0000256" key="5">
    <source>
        <dbReference type="ARBA" id="ARBA00022989"/>
    </source>
</evidence>
<organism evidence="10 11">
    <name type="scientific">Phocaeicola intestinalis</name>
    <dbReference type="NCBI Taxonomy" id="2762212"/>
    <lineage>
        <taxon>Bacteria</taxon>
        <taxon>Pseudomonadati</taxon>
        <taxon>Bacteroidota</taxon>
        <taxon>Bacteroidia</taxon>
        <taxon>Bacteroidales</taxon>
        <taxon>Bacteroidaceae</taxon>
        <taxon>Phocaeicola</taxon>
    </lineage>
</organism>
<keyword evidence="5 7" id="KW-1133">Transmembrane helix</keyword>
<dbReference type="RefSeq" id="WP_022038624.1">
    <property type="nucleotide sequence ID" value="NZ_JACSPP010000011.1"/>
</dbReference>
<dbReference type="Gene3D" id="1.20.1510.10">
    <property type="entry name" value="Cation efflux protein transmembrane domain"/>
    <property type="match status" value="1"/>
</dbReference>
<evidence type="ECO:0000256" key="4">
    <source>
        <dbReference type="ARBA" id="ARBA00022692"/>
    </source>
</evidence>
<evidence type="ECO:0000256" key="1">
    <source>
        <dbReference type="ARBA" id="ARBA00004141"/>
    </source>
</evidence>